<name>A0A644X6T4_9ZZZZ</name>
<reference evidence="1" key="1">
    <citation type="submission" date="2019-08" db="EMBL/GenBank/DDBJ databases">
        <authorList>
            <person name="Kucharzyk K."/>
            <person name="Murdoch R.W."/>
            <person name="Higgins S."/>
            <person name="Loffler F."/>
        </authorList>
    </citation>
    <scope>NUCLEOTIDE SEQUENCE</scope>
</reference>
<dbReference type="InterPro" id="IPR045865">
    <property type="entry name" value="ACT-like_dom_sf"/>
</dbReference>
<dbReference type="AlphaFoldDB" id="A0A644X6T4"/>
<dbReference type="Gene3D" id="3.30.70.1150">
    <property type="entry name" value="ACT-like. Chain A, domain 2"/>
    <property type="match status" value="1"/>
</dbReference>
<dbReference type="EMBL" id="VSSQ01001893">
    <property type="protein sequence ID" value="MPM11886.1"/>
    <property type="molecule type" value="Genomic_DNA"/>
</dbReference>
<evidence type="ECO:0008006" key="2">
    <source>
        <dbReference type="Google" id="ProtNLM"/>
    </source>
</evidence>
<dbReference type="InterPro" id="IPR027271">
    <property type="entry name" value="Acetolactate_synth/TF_NikR_C"/>
</dbReference>
<proteinExistence type="predicted"/>
<sequence>MSYYYVIGVRMDNRINNASGFQKVLTDNGCKIKARLGLHEVSEDLCATDGMIILQPFGEKAEIEQLVKELNQLDGIKAKLIDLN</sequence>
<gene>
    <name evidence="1" type="ORF">SDC9_58237</name>
</gene>
<evidence type="ECO:0000313" key="1">
    <source>
        <dbReference type="EMBL" id="MPM11886.1"/>
    </source>
</evidence>
<comment type="caution">
    <text evidence="1">The sequence shown here is derived from an EMBL/GenBank/DDBJ whole genome shotgun (WGS) entry which is preliminary data.</text>
</comment>
<dbReference type="SUPFAM" id="SSF55021">
    <property type="entry name" value="ACT-like"/>
    <property type="match status" value="1"/>
</dbReference>
<accession>A0A644X6T4</accession>
<protein>
    <recommendedName>
        <fullName evidence="2">Transcription factor NikR nickel binding C-terminal domain-containing protein</fullName>
    </recommendedName>
</protein>
<organism evidence="1">
    <name type="scientific">bioreactor metagenome</name>
    <dbReference type="NCBI Taxonomy" id="1076179"/>
    <lineage>
        <taxon>unclassified sequences</taxon>
        <taxon>metagenomes</taxon>
        <taxon>ecological metagenomes</taxon>
    </lineage>
</organism>